<keyword evidence="4 7" id="KW-0328">Glycosyltransferase</keyword>
<evidence type="ECO:0000256" key="5">
    <source>
        <dbReference type="ARBA" id="ARBA00022679"/>
    </source>
</evidence>
<evidence type="ECO:0000313" key="10">
    <source>
        <dbReference type="EMBL" id="RHA20163.1"/>
    </source>
</evidence>
<dbReference type="SUPFAM" id="SSF53167">
    <property type="entry name" value="Purine and uridine phosphorylases"/>
    <property type="match status" value="1"/>
</dbReference>
<feature type="binding site" evidence="8">
    <location>
        <position position="71"/>
    </location>
    <ligand>
        <name>phosphate</name>
        <dbReference type="ChEBI" id="CHEBI:43474"/>
    </ligand>
</feature>
<evidence type="ECO:0000256" key="3">
    <source>
        <dbReference type="ARBA" id="ARBA00006751"/>
    </source>
</evidence>
<dbReference type="InterPro" id="IPR011268">
    <property type="entry name" value="Purine_phosphorylase"/>
</dbReference>
<evidence type="ECO:0000256" key="1">
    <source>
        <dbReference type="ARBA" id="ARBA00002678"/>
    </source>
</evidence>
<comment type="caution">
    <text evidence="10">The sequence shown here is derived from an EMBL/GenBank/DDBJ whole genome shotgun (WGS) entry which is preliminary data.</text>
</comment>
<evidence type="ECO:0000256" key="6">
    <source>
        <dbReference type="ARBA" id="ARBA00048556"/>
    </source>
</evidence>
<comment type="similarity">
    <text evidence="3 7">Belongs to the PNP/MTAP phosphorylase family.</text>
</comment>
<dbReference type="NCBIfam" id="NF006054">
    <property type="entry name" value="PRK08202.1"/>
    <property type="match status" value="1"/>
</dbReference>
<dbReference type="Proteomes" id="UP000284779">
    <property type="component" value="Unassembled WGS sequence"/>
</dbReference>
<evidence type="ECO:0000256" key="2">
    <source>
        <dbReference type="ARBA" id="ARBA00005058"/>
    </source>
</evidence>
<dbReference type="AlphaFoldDB" id="A0A413RBX2"/>
<comment type="catalytic activity">
    <reaction evidence="6">
        <text>a purine 2'-deoxy-D-ribonucleoside + phosphate = a purine nucleobase + 2-deoxy-alpha-D-ribose 1-phosphate</text>
        <dbReference type="Rhea" id="RHEA:36431"/>
        <dbReference type="ChEBI" id="CHEBI:26386"/>
        <dbReference type="ChEBI" id="CHEBI:43474"/>
        <dbReference type="ChEBI" id="CHEBI:57259"/>
        <dbReference type="ChEBI" id="CHEBI:142361"/>
        <dbReference type="EC" id="2.4.2.1"/>
    </reaction>
</comment>
<evidence type="ECO:0000313" key="11">
    <source>
        <dbReference type="Proteomes" id="UP000284779"/>
    </source>
</evidence>
<sequence>MENIQKTNVETSAYNKLNFYLRQIQSKTDFIPETAIVLGSGLGNFSDKVKKVCIINYSDIEDFPISTNKMHAGRFIFGYIESKPVVLMDGRIHYYEGYSMEQVVTPIRIMKMLGAKNLILTNAAGGIDSDFKPGDLMVITDQITSFVPSPLVGPNIEELGTRFPDMTHVYASDLINKLESIGKKYNLNLRKGVYLQTTGPNYETPSEIRAYKILGANAVGMSTACEAMVAVHCGMKVCGISCITNMAAGITGQPLDDKEVVEVAANVADKLETILYNLVIEM</sequence>
<dbReference type="InterPro" id="IPR035994">
    <property type="entry name" value="Nucleoside_phosphorylase_sf"/>
</dbReference>
<protein>
    <recommendedName>
        <fullName evidence="7">Purine nucleoside phosphorylase</fullName>
        <ecNumber evidence="7">2.4.2.1</ecNumber>
    </recommendedName>
    <alternativeName>
        <fullName evidence="7">Inosine-guanosine phosphorylase</fullName>
    </alternativeName>
</protein>
<dbReference type="InterPro" id="IPR011270">
    <property type="entry name" value="Pur_Nuc_Pase_Ino/Guo-sp"/>
</dbReference>
<dbReference type="GO" id="GO:0004731">
    <property type="term" value="F:purine-nucleoside phosphorylase activity"/>
    <property type="evidence" value="ECO:0007669"/>
    <property type="project" value="UniProtKB-EC"/>
</dbReference>
<evidence type="ECO:0000256" key="4">
    <source>
        <dbReference type="ARBA" id="ARBA00022676"/>
    </source>
</evidence>
<feature type="domain" description="Nucleoside phosphorylase" evidence="9">
    <location>
        <begin position="35"/>
        <end position="278"/>
    </location>
</feature>
<feature type="binding site" evidence="8">
    <location>
        <position position="40"/>
    </location>
    <ligand>
        <name>phosphate</name>
        <dbReference type="ChEBI" id="CHEBI:43474"/>
    </ligand>
</feature>
<reference evidence="10 11" key="1">
    <citation type="submission" date="2018-08" db="EMBL/GenBank/DDBJ databases">
        <title>A genome reference for cultivated species of the human gut microbiota.</title>
        <authorList>
            <person name="Zou Y."/>
            <person name="Xue W."/>
            <person name="Luo G."/>
        </authorList>
    </citation>
    <scope>NUCLEOTIDE SEQUENCE [LARGE SCALE GENOMIC DNA]</scope>
    <source>
        <strain evidence="10 11">AM44-11BH</strain>
    </source>
</reference>
<comment type="pathway">
    <text evidence="2 7">Purine metabolism; purine nucleoside salvage.</text>
</comment>
<feature type="binding site" evidence="8">
    <location>
        <position position="245"/>
    </location>
    <ligand>
        <name>a purine D-ribonucleoside</name>
        <dbReference type="ChEBI" id="CHEBI:142355"/>
    </ligand>
</feature>
<dbReference type="CDD" id="cd09009">
    <property type="entry name" value="PNP-EcPNPII_like"/>
    <property type="match status" value="1"/>
</dbReference>
<dbReference type="NCBIfam" id="TIGR01700">
    <property type="entry name" value="PNPH"/>
    <property type="match status" value="1"/>
</dbReference>
<dbReference type="PANTHER" id="PTHR11904">
    <property type="entry name" value="METHYLTHIOADENOSINE/PURINE NUCLEOSIDE PHOSPHORYLASE"/>
    <property type="match status" value="1"/>
</dbReference>
<organism evidence="10 11">
    <name type="scientific">Eubacterium ventriosum</name>
    <dbReference type="NCBI Taxonomy" id="39496"/>
    <lineage>
        <taxon>Bacteria</taxon>
        <taxon>Bacillati</taxon>
        <taxon>Bacillota</taxon>
        <taxon>Clostridia</taxon>
        <taxon>Eubacteriales</taxon>
        <taxon>Eubacteriaceae</taxon>
        <taxon>Eubacterium</taxon>
    </lineage>
</organism>
<dbReference type="EMBL" id="QSFD01000002">
    <property type="protein sequence ID" value="RHA20163.1"/>
    <property type="molecule type" value="Genomic_DNA"/>
</dbReference>
<evidence type="ECO:0000256" key="8">
    <source>
        <dbReference type="PIRSR" id="PIRSR000477-2"/>
    </source>
</evidence>
<comment type="function">
    <text evidence="1">The purine nucleoside phosphorylases catalyze the phosphorolytic breakdown of the N-glycosidic bond in the beta-(deoxy)ribonucleoside molecules, with the formation of the corresponding free purine bases and pentose-1-phosphate. Cleaves guanosine, inosine, 2'-deoxyguanosine and 2'-deoxyinosine.</text>
</comment>
<accession>A0A413RBX2</accession>
<gene>
    <name evidence="10" type="ORF">DW944_03240</name>
</gene>
<dbReference type="GO" id="GO:0005737">
    <property type="term" value="C:cytoplasm"/>
    <property type="evidence" value="ECO:0007669"/>
    <property type="project" value="TreeGrafter"/>
</dbReference>
<dbReference type="RefSeq" id="WP_117969695.1">
    <property type="nucleotide sequence ID" value="NZ_CAUBDO010000021.1"/>
</dbReference>
<keyword evidence="5 7" id="KW-0808">Transferase</keyword>
<dbReference type="PANTHER" id="PTHR11904:SF9">
    <property type="entry name" value="PURINE NUCLEOSIDE PHOSPHORYLASE-RELATED"/>
    <property type="match status" value="1"/>
</dbReference>
<feature type="binding site" evidence="8">
    <location>
        <position position="123"/>
    </location>
    <ligand>
        <name>phosphate</name>
        <dbReference type="ChEBI" id="CHEBI:43474"/>
    </ligand>
</feature>
<dbReference type="GO" id="GO:0009116">
    <property type="term" value="P:nucleoside metabolic process"/>
    <property type="evidence" value="ECO:0007669"/>
    <property type="project" value="InterPro"/>
</dbReference>
<evidence type="ECO:0000256" key="7">
    <source>
        <dbReference type="PIRNR" id="PIRNR000477"/>
    </source>
</evidence>
<dbReference type="InterPro" id="IPR000845">
    <property type="entry name" value="Nucleoside_phosphorylase_d"/>
</dbReference>
<dbReference type="PIRSF" id="PIRSF000477">
    <property type="entry name" value="PurNPase"/>
    <property type="match status" value="1"/>
</dbReference>
<keyword evidence="11" id="KW-1185">Reference proteome</keyword>
<evidence type="ECO:0000259" key="9">
    <source>
        <dbReference type="Pfam" id="PF01048"/>
    </source>
</evidence>
<dbReference type="Gene3D" id="3.40.50.1580">
    <property type="entry name" value="Nucleoside phosphorylase domain"/>
    <property type="match status" value="1"/>
</dbReference>
<feature type="binding site" evidence="8">
    <location>
        <begin position="91"/>
        <end position="93"/>
    </location>
    <ligand>
        <name>phosphate</name>
        <dbReference type="ChEBI" id="CHEBI:43474"/>
    </ligand>
</feature>
<dbReference type="Pfam" id="PF01048">
    <property type="entry name" value="PNP_UDP_1"/>
    <property type="match status" value="1"/>
</dbReference>
<proteinExistence type="inferred from homology"/>
<dbReference type="UniPathway" id="UPA00606"/>
<feature type="binding site" evidence="8">
    <location>
        <position position="222"/>
    </location>
    <ligand>
        <name>phosphate</name>
        <dbReference type="ChEBI" id="CHEBI:43474"/>
    </ligand>
</feature>
<feature type="binding site" evidence="8">
    <location>
        <position position="203"/>
    </location>
    <ligand>
        <name>a purine D-ribonucleoside</name>
        <dbReference type="ChEBI" id="CHEBI:142355"/>
    </ligand>
</feature>
<name>A0A413RBX2_9FIRM</name>
<dbReference type="NCBIfam" id="TIGR01697">
    <property type="entry name" value="PNPH-PUNA-XAPA"/>
    <property type="match status" value="1"/>
</dbReference>
<dbReference type="EC" id="2.4.2.1" evidence="7"/>